<dbReference type="Gene3D" id="1.20.1440.120">
    <property type="entry name" value="Recombination protein O, C-terminal domain"/>
    <property type="match status" value="1"/>
</dbReference>
<comment type="caution">
    <text evidence="9">The sequence shown here is derived from an EMBL/GenBank/DDBJ whole genome shotgun (WGS) entry which is preliminary data.</text>
</comment>
<dbReference type="InterPro" id="IPR022572">
    <property type="entry name" value="DNA_rep/recomb_RecO_N"/>
</dbReference>
<dbReference type="EMBL" id="MKIE01000003">
    <property type="protein sequence ID" value="OHW62567.1"/>
    <property type="molecule type" value="Genomic_DNA"/>
</dbReference>
<evidence type="ECO:0000313" key="9">
    <source>
        <dbReference type="EMBL" id="OHW62567.1"/>
    </source>
</evidence>
<keyword evidence="10" id="KW-1185">Reference proteome</keyword>
<evidence type="ECO:0000256" key="5">
    <source>
        <dbReference type="ARBA" id="ARBA00023204"/>
    </source>
</evidence>
<accession>A0A1S1V8V4</accession>
<name>A0A1S1V8V4_9FIRM</name>
<protein>
    <recommendedName>
        <fullName evidence="2 7">DNA repair protein RecO</fullName>
    </recommendedName>
    <alternativeName>
        <fullName evidence="6 7">Recombination protein O</fullName>
    </alternativeName>
</protein>
<dbReference type="HAMAP" id="MF_00201">
    <property type="entry name" value="RecO"/>
    <property type="match status" value="1"/>
</dbReference>
<keyword evidence="5 7" id="KW-0234">DNA repair</keyword>
<dbReference type="RefSeq" id="WP_071062546.1">
    <property type="nucleotide sequence ID" value="NZ_MKIE01000003.1"/>
</dbReference>
<gene>
    <name evidence="7 9" type="primary">recO</name>
    <name evidence="9" type="ORF">EUAN_11320</name>
</gene>
<comment type="function">
    <text evidence="7">Involved in DNA repair and RecF pathway recombination.</text>
</comment>
<dbReference type="Pfam" id="PF02565">
    <property type="entry name" value="RecO_C"/>
    <property type="match status" value="1"/>
</dbReference>
<dbReference type="GO" id="GO:0043590">
    <property type="term" value="C:bacterial nucleoid"/>
    <property type="evidence" value="ECO:0007669"/>
    <property type="project" value="TreeGrafter"/>
</dbReference>
<dbReference type="GO" id="GO:0006302">
    <property type="term" value="P:double-strand break repair"/>
    <property type="evidence" value="ECO:0007669"/>
    <property type="project" value="TreeGrafter"/>
</dbReference>
<dbReference type="STRING" id="39480.EUAN_11320"/>
<evidence type="ECO:0000256" key="1">
    <source>
        <dbReference type="ARBA" id="ARBA00007452"/>
    </source>
</evidence>
<keyword evidence="4 7" id="KW-0233">DNA recombination</keyword>
<evidence type="ECO:0000256" key="2">
    <source>
        <dbReference type="ARBA" id="ARBA00021310"/>
    </source>
</evidence>
<evidence type="ECO:0000259" key="8">
    <source>
        <dbReference type="Pfam" id="PF11967"/>
    </source>
</evidence>
<dbReference type="InterPro" id="IPR003717">
    <property type="entry name" value="RecO"/>
</dbReference>
<dbReference type="InterPro" id="IPR037278">
    <property type="entry name" value="ARFGAP/RecO"/>
</dbReference>
<reference evidence="9 10" key="1">
    <citation type="submission" date="2016-09" db="EMBL/GenBank/DDBJ databases">
        <title>Genome sequence of Eubacterium angustum.</title>
        <authorList>
            <person name="Poehlein A."/>
            <person name="Daniel R."/>
        </authorList>
    </citation>
    <scope>NUCLEOTIDE SEQUENCE [LARGE SCALE GENOMIC DNA]</scope>
    <source>
        <strain evidence="9 10">DSM 1989</strain>
    </source>
</reference>
<evidence type="ECO:0000256" key="3">
    <source>
        <dbReference type="ARBA" id="ARBA00022763"/>
    </source>
</evidence>
<evidence type="ECO:0000256" key="4">
    <source>
        <dbReference type="ARBA" id="ARBA00023172"/>
    </source>
</evidence>
<keyword evidence="3 7" id="KW-0227">DNA damage</keyword>
<dbReference type="Proteomes" id="UP000180254">
    <property type="component" value="Unassembled WGS sequence"/>
</dbReference>
<evidence type="ECO:0000256" key="6">
    <source>
        <dbReference type="ARBA" id="ARBA00033409"/>
    </source>
</evidence>
<dbReference type="PANTHER" id="PTHR33991:SF1">
    <property type="entry name" value="DNA REPAIR PROTEIN RECO"/>
    <property type="match status" value="1"/>
</dbReference>
<dbReference type="SUPFAM" id="SSF50249">
    <property type="entry name" value="Nucleic acid-binding proteins"/>
    <property type="match status" value="1"/>
</dbReference>
<dbReference type="InterPro" id="IPR012340">
    <property type="entry name" value="NA-bd_OB-fold"/>
</dbReference>
<dbReference type="PANTHER" id="PTHR33991">
    <property type="entry name" value="DNA REPAIR PROTEIN RECO"/>
    <property type="match status" value="1"/>
</dbReference>
<feature type="domain" description="DNA replication/recombination mediator RecO N-terminal" evidence="8">
    <location>
        <begin position="4"/>
        <end position="76"/>
    </location>
</feature>
<dbReference type="GO" id="GO:0006310">
    <property type="term" value="P:DNA recombination"/>
    <property type="evidence" value="ECO:0007669"/>
    <property type="project" value="UniProtKB-UniRule"/>
</dbReference>
<dbReference type="Pfam" id="PF11967">
    <property type="entry name" value="RecO_N"/>
    <property type="match status" value="1"/>
</dbReference>
<dbReference type="InterPro" id="IPR042242">
    <property type="entry name" value="RecO_C"/>
</dbReference>
<organism evidence="9 10">
    <name type="scientific">Andreesenia angusta</name>
    <dbReference type="NCBI Taxonomy" id="39480"/>
    <lineage>
        <taxon>Bacteria</taxon>
        <taxon>Bacillati</taxon>
        <taxon>Bacillota</taxon>
        <taxon>Tissierellia</taxon>
        <taxon>Tissierellales</taxon>
        <taxon>Gottschalkiaceae</taxon>
        <taxon>Andreesenia</taxon>
    </lineage>
</organism>
<dbReference type="OrthoDB" id="9797083at2"/>
<dbReference type="SUPFAM" id="SSF57863">
    <property type="entry name" value="ArfGap/RecO-like zinc finger"/>
    <property type="match status" value="1"/>
</dbReference>
<sequence length="249" mass="28758">MHNSYEGIVLKSINYSESDKIVHIFTKEIGKISCIAKGVRKSKKRDVNVDLFTHSYFQIYKGRGLYGVNQSERIDSNFEIRENIEKLSYASLVAEIADCGLPEEEDNEKVFELLAKTLKLFGEGSVDPRRLLVSYELKFISFIGYKPELKRCAGCGSEELSNICRFSNDAGGVLCDSCRGIDKYSKHISNSEHRAMYMLLYSRYEELKELEIDEKELSKVQEIVHSYIKHHMERSNFKSLELLRELKLI</sequence>
<dbReference type="AlphaFoldDB" id="A0A1S1V8V4"/>
<evidence type="ECO:0000256" key="7">
    <source>
        <dbReference type="HAMAP-Rule" id="MF_00201"/>
    </source>
</evidence>
<proteinExistence type="inferred from homology"/>
<dbReference type="NCBIfam" id="TIGR00613">
    <property type="entry name" value="reco"/>
    <property type="match status" value="1"/>
</dbReference>
<comment type="similarity">
    <text evidence="1 7">Belongs to the RecO family.</text>
</comment>
<evidence type="ECO:0000313" key="10">
    <source>
        <dbReference type="Proteomes" id="UP000180254"/>
    </source>
</evidence>
<dbReference type="Gene3D" id="2.40.50.140">
    <property type="entry name" value="Nucleic acid-binding proteins"/>
    <property type="match status" value="1"/>
</dbReference>